<comment type="caution">
    <text evidence="5">The sequence shown here is derived from an EMBL/GenBank/DDBJ whole genome shotgun (WGS) entry which is preliminary data.</text>
</comment>
<dbReference type="PANTHER" id="PTHR48075:SF5">
    <property type="entry name" value="3-HYDROXYBUTYRYL-COA DEHYDROGENASE"/>
    <property type="match status" value="1"/>
</dbReference>
<dbReference type="GO" id="GO:0070403">
    <property type="term" value="F:NAD+ binding"/>
    <property type="evidence" value="ECO:0007669"/>
    <property type="project" value="InterPro"/>
</dbReference>
<dbReference type="Gene3D" id="3.40.50.720">
    <property type="entry name" value="NAD(P)-binding Rossmann-like Domain"/>
    <property type="match status" value="2"/>
</dbReference>
<protein>
    <recommendedName>
        <fullName evidence="7">3-hydroxybutyryl-CoA dehydrogenase</fullName>
    </recommendedName>
</protein>
<dbReference type="GO" id="GO:0016616">
    <property type="term" value="F:oxidoreductase activity, acting on the CH-OH group of donors, NAD or NADP as acceptor"/>
    <property type="evidence" value="ECO:0007669"/>
    <property type="project" value="InterPro"/>
</dbReference>
<gene>
    <name evidence="5" type="ORF">AUP43_10820</name>
</gene>
<feature type="domain" description="3-hydroxyacyl-CoA dehydrogenase NAD binding" evidence="4">
    <location>
        <begin position="60"/>
        <end position="158"/>
    </location>
</feature>
<keyword evidence="1" id="KW-0560">Oxidoreductase</keyword>
<proteinExistence type="predicted"/>
<dbReference type="PANTHER" id="PTHR48075">
    <property type="entry name" value="3-HYDROXYACYL-COA DEHYDROGENASE FAMILY PROTEIN"/>
    <property type="match status" value="1"/>
</dbReference>
<dbReference type="EMBL" id="LPXN01000122">
    <property type="protein sequence ID" value="KZD06408.1"/>
    <property type="molecule type" value="Genomic_DNA"/>
</dbReference>
<evidence type="ECO:0000256" key="2">
    <source>
        <dbReference type="PIRSR" id="PIRSR000105-1"/>
    </source>
</evidence>
<dbReference type="AlphaFoldDB" id="A0A154VYT2"/>
<dbReference type="Pfam" id="PF02737">
    <property type="entry name" value="3HCDH_N"/>
    <property type="match status" value="2"/>
</dbReference>
<name>A0A154VYT2_9PROT</name>
<dbReference type="InterPro" id="IPR006176">
    <property type="entry name" value="3-OHacyl-CoA_DH_NAD-bd"/>
</dbReference>
<organism evidence="5 6">
    <name type="scientific">Oceanibaculum pacificum</name>
    <dbReference type="NCBI Taxonomy" id="580166"/>
    <lineage>
        <taxon>Bacteria</taxon>
        <taxon>Pseudomonadati</taxon>
        <taxon>Pseudomonadota</taxon>
        <taxon>Alphaproteobacteria</taxon>
        <taxon>Rhodospirillales</taxon>
        <taxon>Oceanibaculaceae</taxon>
        <taxon>Oceanibaculum</taxon>
    </lineage>
</organism>
<keyword evidence="6" id="KW-1185">Reference proteome</keyword>
<reference evidence="5 6" key="1">
    <citation type="submission" date="2015-12" db="EMBL/GenBank/DDBJ databases">
        <title>Genome sequence of Oceanibaculum pacificum MCCC 1A02656.</title>
        <authorList>
            <person name="Lu L."/>
            <person name="Lai Q."/>
            <person name="Shao Z."/>
            <person name="Qian P."/>
        </authorList>
    </citation>
    <scope>NUCLEOTIDE SEQUENCE [LARGE SCALE GENOMIC DNA]</scope>
    <source>
        <strain evidence="5 6">MCCC 1A02656</strain>
    </source>
</reference>
<dbReference type="InterPro" id="IPR006108">
    <property type="entry name" value="3HC_DH_C"/>
</dbReference>
<feature type="site" description="Important for catalytic activity" evidence="2">
    <location>
        <position position="118"/>
    </location>
</feature>
<dbReference type="SUPFAM" id="SSF48179">
    <property type="entry name" value="6-phosphogluconate dehydrogenase C-terminal domain-like"/>
    <property type="match status" value="1"/>
</dbReference>
<dbReference type="InterPro" id="IPR008927">
    <property type="entry name" value="6-PGluconate_DH-like_C_sf"/>
</dbReference>
<dbReference type="OrthoDB" id="9803287at2"/>
<dbReference type="SUPFAM" id="SSF51735">
    <property type="entry name" value="NAD(P)-binding Rossmann-fold domains"/>
    <property type="match status" value="1"/>
</dbReference>
<dbReference type="PIRSF" id="PIRSF000105">
    <property type="entry name" value="HCDH"/>
    <property type="match status" value="1"/>
</dbReference>
<dbReference type="RefSeq" id="WP_067557501.1">
    <property type="nucleotide sequence ID" value="NZ_LPXN01000122.1"/>
</dbReference>
<evidence type="ECO:0000259" key="4">
    <source>
        <dbReference type="Pfam" id="PF02737"/>
    </source>
</evidence>
<evidence type="ECO:0000313" key="5">
    <source>
        <dbReference type="EMBL" id="KZD06408.1"/>
    </source>
</evidence>
<dbReference type="STRING" id="580166.AUP43_10820"/>
<feature type="domain" description="3-hydroxyacyl-CoA dehydrogenase C-terminal" evidence="3">
    <location>
        <begin position="165"/>
        <end position="263"/>
    </location>
</feature>
<sequence length="295" mass="31493">MTDTTPIATVLVAGSGTMGRGIAKSFAEGGFEVSILSRDPARLTDLPAGVTALSELPAAAPDLIIETIIERMEDKRALFARLSAAYGDAPIVGSNTSGLPLPDLAAAYGHPQRFVGIHYLQPADVFPMVELICLPETSETVLQRTAVAIRRTAKEPLIQRKAVPGFLVNRLQHAILHEAYHLVETGVCDVEAVDNVAKYLLGPRMCVTGLIQQKDIGGLETHALAQRAIVPHLHHGAEPNPILQTLYAEGKTGLSAGQGFYDWSGQDPKDVRRDATAKLNQLLAYLKSLVGGPVG</sequence>
<dbReference type="InterPro" id="IPR013328">
    <property type="entry name" value="6PGD_dom2"/>
</dbReference>
<feature type="domain" description="3-hydroxyacyl-CoA dehydrogenase NAD binding" evidence="4">
    <location>
        <begin position="9"/>
        <end position="48"/>
    </location>
</feature>
<evidence type="ECO:0008006" key="7">
    <source>
        <dbReference type="Google" id="ProtNLM"/>
    </source>
</evidence>
<accession>A0A154VYT2</accession>
<dbReference type="GO" id="GO:0006631">
    <property type="term" value="P:fatty acid metabolic process"/>
    <property type="evidence" value="ECO:0007669"/>
    <property type="project" value="InterPro"/>
</dbReference>
<dbReference type="Pfam" id="PF00725">
    <property type="entry name" value="3HCDH"/>
    <property type="match status" value="1"/>
</dbReference>
<dbReference type="InterPro" id="IPR036291">
    <property type="entry name" value="NAD(P)-bd_dom_sf"/>
</dbReference>
<dbReference type="Proteomes" id="UP000076400">
    <property type="component" value="Unassembled WGS sequence"/>
</dbReference>
<evidence type="ECO:0000313" key="6">
    <source>
        <dbReference type="Proteomes" id="UP000076400"/>
    </source>
</evidence>
<evidence type="ECO:0000256" key="1">
    <source>
        <dbReference type="ARBA" id="ARBA00023002"/>
    </source>
</evidence>
<dbReference type="InterPro" id="IPR022694">
    <property type="entry name" value="3-OHacyl-CoA_DH"/>
</dbReference>
<evidence type="ECO:0000259" key="3">
    <source>
        <dbReference type="Pfam" id="PF00725"/>
    </source>
</evidence>
<dbReference type="Gene3D" id="1.10.1040.10">
    <property type="entry name" value="N-(1-d-carboxylethyl)-l-norvaline Dehydrogenase, domain 2"/>
    <property type="match status" value="1"/>
</dbReference>